<dbReference type="Gene3D" id="1.25.40.420">
    <property type="match status" value="2"/>
</dbReference>
<sequence length="670" mass="75871">MSNPLSDADIRVTQGIFEALKKQKNNDEFHDVVVVVGSSEFKCHRVILASVSGFFRGLFASGMNECLESRVKLGNVSGDIFSQILDCIYSGRSILTKENIFQIWAAVDALDLRFLLEECEHFFKNTLTENNCIFYCFSTRLLNEECNREALNCIAMNFRKIRHLRSILRLTFEEMKYLVSSEKLDTFREDDVIEIILRWVESTPTVDHHSDTLLSEKGASLVSFNDNVASCKTLEDEKSAGETACQDSEEQDEEVDSEEQDEKVDSEEQDEKVDSEEQDEEVDSKEQDEKVDSKEQDEEVDSKEQDEEVPASRSDLLAELLECSRYLLTSYSYLVQRLACHPLVKGHARCLALVDKISRYLADTGLQQEWCPQEAIHRDGESVKKVFLLYDRRGKASVLYPPGADCYQIKGASKNLDIGTLTGVSPIFYVGGNLLTLDSGNNLLLHTPLGGGLNTKTVARVWEHHNTVLIGDLLYSFEENTDDKAMSLFKMRLSDIINPLTHPSQWQRVCYLSVKGLSLKATTSIGNKVIVFFAGAREAGFTVECCDLFQVKYFVMKNQLGSVSDLVTFRRDNEAFALQTNGALWRISLCPSSDELEFTQECQLWADIDVTLYGAFLYGTYLHILGESRVDMSFVTDIALQGVFENIIFHNSKFYSYAHAVLSKRLLQKK</sequence>
<dbReference type="SMART" id="SM00225">
    <property type="entry name" value="BTB"/>
    <property type="match status" value="1"/>
</dbReference>
<dbReference type="Gene3D" id="3.30.710.10">
    <property type="entry name" value="Potassium Channel Kv1.1, Chain A"/>
    <property type="match status" value="1"/>
</dbReference>
<evidence type="ECO:0000256" key="1">
    <source>
        <dbReference type="SAM" id="MobiDB-lite"/>
    </source>
</evidence>
<dbReference type="SMART" id="SM00875">
    <property type="entry name" value="BACK"/>
    <property type="match status" value="1"/>
</dbReference>
<feature type="compositionally biased region" description="Basic and acidic residues" evidence="1">
    <location>
        <begin position="284"/>
        <end position="294"/>
    </location>
</feature>
<dbReference type="InterPro" id="IPR011333">
    <property type="entry name" value="SKP1/BTB/POZ_sf"/>
</dbReference>
<dbReference type="EMBL" id="BLXT01007667">
    <property type="protein sequence ID" value="GFO41098.1"/>
    <property type="molecule type" value="Genomic_DNA"/>
</dbReference>
<feature type="domain" description="BTB" evidence="2">
    <location>
        <begin position="30"/>
        <end position="97"/>
    </location>
</feature>
<dbReference type="SUPFAM" id="SSF54695">
    <property type="entry name" value="POZ domain"/>
    <property type="match status" value="1"/>
</dbReference>
<organism evidence="3 4">
    <name type="scientific">Plakobranchus ocellatus</name>
    <dbReference type="NCBI Taxonomy" id="259542"/>
    <lineage>
        <taxon>Eukaryota</taxon>
        <taxon>Metazoa</taxon>
        <taxon>Spiralia</taxon>
        <taxon>Lophotrochozoa</taxon>
        <taxon>Mollusca</taxon>
        <taxon>Gastropoda</taxon>
        <taxon>Heterobranchia</taxon>
        <taxon>Euthyneura</taxon>
        <taxon>Panpulmonata</taxon>
        <taxon>Sacoglossa</taxon>
        <taxon>Placobranchoidea</taxon>
        <taxon>Plakobranchidae</taxon>
        <taxon>Plakobranchus</taxon>
    </lineage>
</organism>
<dbReference type="InterPro" id="IPR000210">
    <property type="entry name" value="BTB/POZ_dom"/>
</dbReference>
<accession>A0AAV4DA09</accession>
<name>A0AAV4DA09_9GAST</name>
<dbReference type="PROSITE" id="PS50097">
    <property type="entry name" value="BTB"/>
    <property type="match status" value="1"/>
</dbReference>
<dbReference type="InterPro" id="IPR011705">
    <property type="entry name" value="BACK"/>
</dbReference>
<protein>
    <submittedName>
        <fullName evidence="3">Kelch repeat and BTB domain-containing protein 12</fullName>
    </submittedName>
</protein>
<feature type="region of interest" description="Disordered" evidence="1">
    <location>
        <begin position="238"/>
        <end position="311"/>
    </location>
</feature>
<gene>
    <name evidence="3" type="ORF">PoB_006760300</name>
</gene>
<evidence type="ECO:0000259" key="2">
    <source>
        <dbReference type="PROSITE" id="PS50097"/>
    </source>
</evidence>
<dbReference type="CDD" id="cd18186">
    <property type="entry name" value="BTB_POZ_ZBTB_KLHL-like"/>
    <property type="match status" value="1"/>
</dbReference>
<comment type="caution">
    <text evidence="3">The sequence shown here is derived from an EMBL/GenBank/DDBJ whole genome shotgun (WGS) entry which is preliminary data.</text>
</comment>
<dbReference type="Pfam" id="PF07707">
    <property type="entry name" value="BACK"/>
    <property type="match status" value="1"/>
</dbReference>
<dbReference type="AlphaFoldDB" id="A0AAV4DA09"/>
<feature type="compositionally biased region" description="Acidic residues" evidence="1">
    <location>
        <begin position="247"/>
        <end position="283"/>
    </location>
</feature>
<proteinExistence type="predicted"/>
<dbReference type="Pfam" id="PF00651">
    <property type="entry name" value="BTB"/>
    <property type="match status" value="1"/>
</dbReference>
<dbReference type="PANTHER" id="PTHR45632">
    <property type="entry name" value="LD33804P"/>
    <property type="match status" value="1"/>
</dbReference>
<keyword evidence="4" id="KW-1185">Reference proteome</keyword>
<dbReference type="Proteomes" id="UP000735302">
    <property type="component" value="Unassembled WGS sequence"/>
</dbReference>
<evidence type="ECO:0000313" key="4">
    <source>
        <dbReference type="Proteomes" id="UP000735302"/>
    </source>
</evidence>
<reference evidence="3 4" key="1">
    <citation type="journal article" date="2021" name="Elife">
        <title>Chloroplast acquisition without the gene transfer in kleptoplastic sea slugs, Plakobranchus ocellatus.</title>
        <authorList>
            <person name="Maeda T."/>
            <person name="Takahashi S."/>
            <person name="Yoshida T."/>
            <person name="Shimamura S."/>
            <person name="Takaki Y."/>
            <person name="Nagai Y."/>
            <person name="Toyoda A."/>
            <person name="Suzuki Y."/>
            <person name="Arimoto A."/>
            <person name="Ishii H."/>
            <person name="Satoh N."/>
            <person name="Nishiyama T."/>
            <person name="Hasebe M."/>
            <person name="Maruyama T."/>
            <person name="Minagawa J."/>
            <person name="Obokata J."/>
            <person name="Shigenobu S."/>
        </authorList>
    </citation>
    <scope>NUCLEOTIDE SEQUENCE [LARGE SCALE GENOMIC DNA]</scope>
</reference>
<feature type="compositionally biased region" description="Acidic residues" evidence="1">
    <location>
        <begin position="295"/>
        <end position="309"/>
    </location>
</feature>
<evidence type="ECO:0000313" key="3">
    <source>
        <dbReference type="EMBL" id="GFO41098.1"/>
    </source>
</evidence>